<name>A0ABU1J5R7_9MICC</name>
<protein>
    <recommendedName>
        <fullName evidence="6">SURF1-like protein</fullName>
    </recommendedName>
</protein>
<keyword evidence="3 6" id="KW-0812">Transmembrane</keyword>
<sequence>MYRFLFSRRWLGYFVLAAFFATVAAGLGVWQMERRAEVVQNITRITNNYSAAPISFEAAKPVFSQFDQAKEWTQVQLTGSYQVSDQRVVRNRPLNGQPGYEVVVPFRLVTGETVIIDRGWLPIGNQEAGRPDLIPEPVSGQITVVGRLKPSEPELARGAPEGQIASINLPAYARELSYPVLTGAYLQMAQETPAAAQNPAGFLVPSVNEGTNLSYAMQWFAFGVLFFIGFGYIAFQQAKLNRLEAEGGLQPEDELGRGSAFQNAAKAAARRHRRQASAEQEEDAMLDAQGFEGGQAPMRTSPTPRPQAARPETQDTLRG</sequence>
<dbReference type="Pfam" id="PF02104">
    <property type="entry name" value="SURF1"/>
    <property type="match status" value="1"/>
</dbReference>
<organism evidence="8 9">
    <name type="scientific">Arthrobacter russicus</name>
    <dbReference type="NCBI Taxonomy" id="172040"/>
    <lineage>
        <taxon>Bacteria</taxon>
        <taxon>Bacillati</taxon>
        <taxon>Actinomycetota</taxon>
        <taxon>Actinomycetes</taxon>
        <taxon>Micrococcales</taxon>
        <taxon>Micrococcaceae</taxon>
        <taxon>Arthrobacter</taxon>
    </lineage>
</organism>
<dbReference type="Proteomes" id="UP001185069">
    <property type="component" value="Unassembled WGS sequence"/>
</dbReference>
<reference evidence="8 9" key="1">
    <citation type="submission" date="2023-07" db="EMBL/GenBank/DDBJ databases">
        <title>Sequencing the genomes of 1000 actinobacteria strains.</title>
        <authorList>
            <person name="Klenk H.-P."/>
        </authorList>
    </citation>
    <scope>NUCLEOTIDE SEQUENCE [LARGE SCALE GENOMIC DNA]</scope>
    <source>
        <strain evidence="8 9">DSM 14555</strain>
    </source>
</reference>
<dbReference type="InterPro" id="IPR045214">
    <property type="entry name" value="Surf1/Surf4"/>
</dbReference>
<proteinExistence type="inferred from homology"/>
<evidence type="ECO:0000313" key="8">
    <source>
        <dbReference type="EMBL" id="MDR6267772.1"/>
    </source>
</evidence>
<comment type="similarity">
    <text evidence="2 6">Belongs to the SURF1 family.</text>
</comment>
<evidence type="ECO:0000313" key="9">
    <source>
        <dbReference type="Proteomes" id="UP001185069"/>
    </source>
</evidence>
<keyword evidence="6" id="KW-1003">Cell membrane</keyword>
<dbReference type="EMBL" id="JAVDQF010000001">
    <property type="protein sequence ID" value="MDR6267772.1"/>
    <property type="molecule type" value="Genomic_DNA"/>
</dbReference>
<evidence type="ECO:0000256" key="3">
    <source>
        <dbReference type="ARBA" id="ARBA00022692"/>
    </source>
</evidence>
<feature type="transmembrane region" description="Helical" evidence="6">
    <location>
        <begin position="215"/>
        <end position="235"/>
    </location>
</feature>
<evidence type="ECO:0000256" key="1">
    <source>
        <dbReference type="ARBA" id="ARBA00004370"/>
    </source>
</evidence>
<accession>A0ABU1J5R7</accession>
<keyword evidence="4 6" id="KW-1133">Transmembrane helix</keyword>
<evidence type="ECO:0000256" key="2">
    <source>
        <dbReference type="ARBA" id="ARBA00007165"/>
    </source>
</evidence>
<gene>
    <name evidence="8" type="ORF">JOE69_000010</name>
</gene>
<feature type="region of interest" description="Disordered" evidence="7">
    <location>
        <begin position="250"/>
        <end position="319"/>
    </location>
</feature>
<dbReference type="PANTHER" id="PTHR23427">
    <property type="entry name" value="SURFEIT LOCUS PROTEIN"/>
    <property type="match status" value="1"/>
</dbReference>
<dbReference type="CDD" id="cd06662">
    <property type="entry name" value="SURF1"/>
    <property type="match status" value="1"/>
</dbReference>
<comment type="subcellular location">
    <subcellularLocation>
        <location evidence="6">Cell membrane</location>
        <topology evidence="6">Multi-pass membrane protein</topology>
    </subcellularLocation>
    <subcellularLocation>
        <location evidence="1">Membrane</location>
    </subcellularLocation>
</comment>
<comment type="caution">
    <text evidence="6">Lacks conserved residue(s) required for the propagation of feature annotation.</text>
</comment>
<dbReference type="PANTHER" id="PTHR23427:SF2">
    <property type="entry name" value="SURFEIT LOCUS PROTEIN 1"/>
    <property type="match status" value="1"/>
</dbReference>
<evidence type="ECO:0000256" key="7">
    <source>
        <dbReference type="SAM" id="MobiDB-lite"/>
    </source>
</evidence>
<dbReference type="InterPro" id="IPR002994">
    <property type="entry name" value="Surf1/Shy1"/>
</dbReference>
<keyword evidence="5 6" id="KW-0472">Membrane</keyword>
<evidence type="ECO:0000256" key="4">
    <source>
        <dbReference type="ARBA" id="ARBA00022989"/>
    </source>
</evidence>
<evidence type="ECO:0000256" key="5">
    <source>
        <dbReference type="ARBA" id="ARBA00023136"/>
    </source>
</evidence>
<dbReference type="RefSeq" id="WP_309795001.1">
    <property type="nucleotide sequence ID" value="NZ_BAAAHY010000006.1"/>
</dbReference>
<evidence type="ECO:0000256" key="6">
    <source>
        <dbReference type="RuleBase" id="RU363076"/>
    </source>
</evidence>
<comment type="caution">
    <text evidence="8">The sequence shown here is derived from an EMBL/GenBank/DDBJ whole genome shotgun (WGS) entry which is preliminary data.</text>
</comment>
<keyword evidence="9" id="KW-1185">Reference proteome</keyword>
<dbReference type="PROSITE" id="PS50895">
    <property type="entry name" value="SURF1"/>
    <property type="match status" value="1"/>
</dbReference>